<feature type="region of interest" description="Disordered" evidence="1">
    <location>
        <begin position="162"/>
        <end position="198"/>
    </location>
</feature>
<accession>A0A7W3LXF8</accession>
<name>A0A7W3LXF8_ACTNM</name>
<protein>
    <submittedName>
        <fullName evidence="3">Uma2 family endonuclease</fullName>
    </submittedName>
</protein>
<organism evidence="3 4">
    <name type="scientific">Actinomadura namibiensis</name>
    <dbReference type="NCBI Taxonomy" id="182080"/>
    <lineage>
        <taxon>Bacteria</taxon>
        <taxon>Bacillati</taxon>
        <taxon>Actinomycetota</taxon>
        <taxon>Actinomycetes</taxon>
        <taxon>Streptosporangiales</taxon>
        <taxon>Thermomonosporaceae</taxon>
        <taxon>Actinomadura</taxon>
    </lineage>
</organism>
<dbReference type="InterPro" id="IPR011335">
    <property type="entry name" value="Restrct_endonuc-II-like"/>
</dbReference>
<dbReference type="RefSeq" id="WP_246444627.1">
    <property type="nucleotide sequence ID" value="NZ_BAAALP010000026.1"/>
</dbReference>
<dbReference type="AlphaFoldDB" id="A0A7W3LXF8"/>
<dbReference type="EMBL" id="JACJIA010000013">
    <property type="protein sequence ID" value="MBA8955965.1"/>
    <property type="molecule type" value="Genomic_DNA"/>
</dbReference>
<keyword evidence="3" id="KW-0540">Nuclease</keyword>
<evidence type="ECO:0000256" key="1">
    <source>
        <dbReference type="SAM" id="MobiDB-lite"/>
    </source>
</evidence>
<keyword evidence="4" id="KW-1185">Reference proteome</keyword>
<feature type="domain" description="Putative restriction endonuclease" evidence="2">
    <location>
        <begin position="23"/>
        <end position="192"/>
    </location>
</feature>
<dbReference type="CDD" id="cd06260">
    <property type="entry name" value="DUF820-like"/>
    <property type="match status" value="1"/>
</dbReference>
<evidence type="ECO:0000313" key="3">
    <source>
        <dbReference type="EMBL" id="MBA8955965.1"/>
    </source>
</evidence>
<keyword evidence="3" id="KW-0255">Endonuclease</keyword>
<dbReference type="SUPFAM" id="SSF52980">
    <property type="entry name" value="Restriction endonuclease-like"/>
    <property type="match status" value="1"/>
</dbReference>
<dbReference type="GO" id="GO:0004519">
    <property type="term" value="F:endonuclease activity"/>
    <property type="evidence" value="ECO:0007669"/>
    <property type="project" value="UniProtKB-KW"/>
</dbReference>
<proteinExistence type="predicted"/>
<gene>
    <name evidence="3" type="ORF">HNR61_007647</name>
</gene>
<evidence type="ECO:0000313" key="4">
    <source>
        <dbReference type="Proteomes" id="UP000572680"/>
    </source>
</evidence>
<evidence type="ECO:0000259" key="2">
    <source>
        <dbReference type="Pfam" id="PF05685"/>
    </source>
</evidence>
<sequence>MRKGQSMTATFEEQRMQEDWLLEGFLALDTPEGFRAELIDGEIVVTPPPTGAHERNIGKIVWQLARKSAIELDFAPTKGLIVPSGGRCPKNRVIPDGTFAPAEMDLFGDAEPWMPADGVLLVVEVTSSRPELDRQAKRHCYARADIPLYLLVDREQRATTLFSEPEGDDYTLSESGTFGKALPLPEPLSMELDTSDLS</sequence>
<comment type="caution">
    <text evidence="3">The sequence shown here is derived from an EMBL/GenBank/DDBJ whole genome shotgun (WGS) entry which is preliminary data.</text>
</comment>
<dbReference type="PANTHER" id="PTHR35400:SF3">
    <property type="entry name" value="SLL1072 PROTEIN"/>
    <property type="match status" value="1"/>
</dbReference>
<dbReference type="Pfam" id="PF05685">
    <property type="entry name" value="Uma2"/>
    <property type="match status" value="1"/>
</dbReference>
<dbReference type="PANTHER" id="PTHR35400">
    <property type="entry name" value="SLR1083 PROTEIN"/>
    <property type="match status" value="1"/>
</dbReference>
<keyword evidence="3" id="KW-0378">Hydrolase</keyword>
<dbReference type="InterPro" id="IPR012296">
    <property type="entry name" value="Nuclease_put_TT1808"/>
</dbReference>
<dbReference type="Gene3D" id="3.90.1570.10">
    <property type="entry name" value="tt1808, chain A"/>
    <property type="match status" value="1"/>
</dbReference>
<dbReference type="InterPro" id="IPR008538">
    <property type="entry name" value="Uma2"/>
</dbReference>
<dbReference type="Proteomes" id="UP000572680">
    <property type="component" value="Unassembled WGS sequence"/>
</dbReference>
<reference evidence="3 4" key="1">
    <citation type="submission" date="2020-08" db="EMBL/GenBank/DDBJ databases">
        <title>Genomic Encyclopedia of Type Strains, Phase IV (KMG-IV): sequencing the most valuable type-strain genomes for metagenomic binning, comparative biology and taxonomic classification.</title>
        <authorList>
            <person name="Goeker M."/>
        </authorList>
    </citation>
    <scope>NUCLEOTIDE SEQUENCE [LARGE SCALE GENOMIC DNA]</scope>
    <source>
        <strain evidence="3 4">DSM 44197</strain>
    </source>
</reference>